<evidence type="ECO:0000313" key="2">
    <source>
        <dbReference type="EMBL" id="KAK9134613.1"/>
    </source>
</evidence>
<dbReference type="Proteomes" id="UP001420932">
    <property type="component" value="Unassembled WGS sequence"/>
</dbReference>
<gene>
    <name evidence="2" type="ORF">Syun_013943</name>
</gene>
<feature type="compositionally biased region" description="Gly residues" evidence="1">
    <location>
        <begin position="49"/>
        <end position="61"/>
    </location>
</feature>
<dbReference type="AlphaFoldDB" id="A0AAP0JK30"/>
<sequence>MRSIRWSTGVKLGRWQCRCASRGVVAEDTRNSVKEFLTRATAAEEPGASSGGKKGSRGGGKGGHRRRKFGAAAEIEGTRGGEKGGRGGAMICPMASAFTRGDQRRQRKRTRSGTGGQSREAAARPAVSSACVAEE</sequence>
<dbReference type="EMBL" id="JBBNAF010000006">
    <property type="protein sequence ID" value="KAK9134613.1"/>
    <property type="molecule type" value="Genomic_DNA"/>
</dbReference>
<keyword evidence="3" id="KW-1185">Reference proteome</keyword>
<accession>A0AAP0JK30</accession>
<reference evidence="2 3" key="1">
    <citation type="submission" date="2024-01" db="EMBL/GenBank/DDBJ databases">
        <title>Genome assemblies of Stephania.</title>
        <authorList>
            <person name="Yang L."/>
        </authorList>
    </citation>
    <scope>NUCLEOTIDE SEQUENCE [LARGE SCALE GENOMIC DNA]</scope>
    <source>
        <strain evidence="2">YNDBR</strain>
        <tissue evidence="2">Leaf</tissue>
    </source>
</reference>
<feature type="compositionally biased region" description="Basic and acidic residues" evidence="1">
    <location>
        <begin position="76"/>
        <end position="85"/>
    </location>
</feature>
<protein>
    <submittedName>
        <fullName evidence="2">Uncharacterized protein</fullName>
    </submittedName>
</protein>
<comment type="caution">
    <text evidence="2">The sequence shown here is derived from an EMBL/GenBank/DDBJ whole genome shotgun (WGS) entry which is preliminary data.</text>
</comment>
<evidence type="ECO:0000256" key="1">
    <source>
        <dbReference type="SAM" id="MobiDB-lite"/>
    </source>
</evidence>
<evidence type="ECO:0000313" key="3">
    <source>
        <dbReference type="Proteomes" id="UP001420932"/>
    </source>
</evidence>
<organism evidence="2 3">
    <name type="scientific">Stephania yunnanensis</name>
    <dbReference type="NCBI Taxonomy" id="152371"/>
    <lineage>
        <taxon>Eukaryota</taxon>
        <taxon>Viridiplantae</taxon>
        <taxon>Streptophyta</taxon>
        <taxon>Embryophyta</taxon>
        <taxon>Tracheophyta</taxon>
        <taxon>Spermatophyta</taxon>
        <taxon>Magnoliopsida</taxon>
        <taxon>Ranunculales</taxon>
        <taxon>Menispermaceae</taxon>
        <taxon>Menispermoideae</taxon>
        <taxon>Cissampelideae</taxon>
        <taxon>Stephania</taxon>
    </lineage>
</organism>
<name>A0AAP0JK30_9MAGN</name>
<proteinExistence type="predicted"/>
<feature type="region of interest" description="Disordered" evidence="1">
    <location>
        <begin position="37"/>
        <end position="135"/>
    </location>
</feature>